<sequence length="110" mass="11339">MSGGLNVGGLIHWTSLLAILGMAAVTYLTRIIGFLALRNRRLSPRAVSVMEAAPGCVLISVIAPDFVADNPADLIALVITLAAASRWSMLPTVLIGVAAAAGLRWLMGGG</sequence>
<dbReference type="Proteomes" id="UP000487117">
    <property type="component" value="Unassembled WGS sequence"/>
</dbReference>
<name>A0A7V8JMY8_STEMA</name>
<dbReference type="InterPro" id="IPR008407">
    <property type="entry name" value="Brnchd-chn_aa_trnsp_AzlD"/>
</dbReference>
<organism evidence="2 3">
    <name type="scientific">Stenotrophomonas maltophilia</name>
    <name type="common">Pseudomonas maltophilia</name>
    <name type="synonym">Xanthomonas maltophilia</name>
    <dbReference type="NCBI Taxonomy" id="40324"/>
    <lineage>
        <taxon>Bacteria</taxon>
        <taxon>Pseudomonadati</taxon>
        <taxon>Pseudomonadota</taxon>
        <taxon>Gammaproteobacteria</taxon>
        <taxon>Lysobacterales</taxon>
        <taxon>Lysobacteraceae</taxon>
        <taxon>Stenotrophomonas</taxon>
        <taxon>Stenotrophomonas maltophilia group</taxon>
    </lineage>
</organism>
<dbReference type="AlphaFoldDB" id="A0A7V8JMY8"/>
<feature type="transmembrane region" description="Helical" evidence="1">
    <location>
        <begin position="49"/>
        <end position="67"/>
    </location>
</feature>
<evidence type="ECO:0000313" key="2">
    <source>
        <dbReference type="EMBL" id="KAF1016885.1"/>
    </source>
</evidence>
<comment type="caution">
    <text evidence="2">The sequence shown here is derived from an EMBL/GenBank/DDBJ whole genome shotgun (WGS) entry which is preliminary data.</text>
</comment>
<evidence type="ECO:0000313" key="3">
    <source>
        <dbReference type="Proteomes" id="UP000487117"/>
    </source>
</evidence>
<dbReference type="EMBL" id="WNDS01000001">
    <property type="protein sequence ID" value="KAF1016885.1"/>
    <property type="molecule type" value="Genomic_DNA"/>
</dbReference>
<gene>
    <name evidence="2" type="ORF">GAK31_00144</name>
</gene>
<keyword evidence="1" id="KW-1133">Transmembrane helix</keyword>
<dbReference type="Pfam" id="PF05437">
    <property type="entry name" value="AzlD"/>
    <property type="match status" value="1"/>
</dbReference>
<feature type="transmembrane region" description="Helical" evidence="1">
    <location>
        <begin position="12"/>
        <end position="37"/>
    </location>
</feature>
<feature type="transmembrane region" description="Helical" evidence="1">
    <location>
        <begin position="87"/>
        <end position="107"/>
    </location>
</feature>
<evidence type="ECO:0000256" key="1">
    <source>
        <dbReference type="SAM" id="Phobius"/>
    </source>
</evidence>
<keyword evidence="1" id="KW-0812">Transmembrane</keyword>
<proteinExistence type="predicted"/>
<protein>
    <recommendedName>
        <fullName evidence="4">AzlD family protein</fullName>
    </recommendedName>
</protein>
<reference evidence="3" key="1">
    <citation type="journal article" date="2020" name="MBio">
        <title>Horizontal gene transfer to a defensive symbiont with a reduced genome amongst a multipartite beetle microbiome.</title>
        <authorList>
            <person name="Waterworth S.C."/>
            <person name="Florez L.V."/>
            <person name="Rees E.R."/>
            <person name="Hertweck C."/>
            <person name="Kaltenpoth M."/>
            <person name="Kwan J.C."/>
        </authorList>
    </citation>
    <scope>NUCLEOTIDE SEQUENCE [LARGE SCALE GENOMIC DNA]</scope>
</reference>
<keyword evidence="1" id="KW-0472">Membrane</keyword>
<evidence type="ECO:0008006" key="4">
    <source>
        <dbReference type="Google" id="ProtNLM"/>
    </source>
</evidence>
<accession>A0A7V8JMY8</accession>